<keyword evidence="4" id="KW-0732">Signal</keyword>
<dbReference type="SUPFAM" id="SSF53850">
    <property type="entry name" value="Periplasmic binding protein-like II"/>
    <property type="match status" value="1"/>
</dbReference>
<sequence length="351" mass="37319">MSEHQNSNAHQRYTRYVEQVKKTNALRRRVLTGVLTLAALVAAGGQNIAHAQNSAAKGVLRIGYQKYGTLTVLKGNASLEKRLAPLGVEVKWIEFPAGPQLLEGLNVGSVDFGTTGEAPPIFAQAAGADLLYVGNEPAAPAGEAIVVPKGSALKSVADLKGKKIVLNKGSNVHYLLVKLLEKAGLAYKDVDVVFLAPADARAAFERGSVDAWAIWDPFLAAAEKQLGARVLADGKGAVSNHQFYLASRSYAQKHPAIISLILEEIGKTGDWSAKNIKATAAILSVQIGLEPSIVELSVGRFSYGVKPLSEAVIQEQQSIADSFADLKLIPKRISVRDAVWLPSGAKASVLK</sequence>
<evidence type="ECO:0000313" key="7">
    <source>
        <dbReference type="Proteomes" id="UP000682982"/>
    </source>
</evidence>
<dbReference type="EMBL" id="JAGSPK010000006">
    <property type="protein sequence ID" value="MBR7794152.1"/>
    <property type="molecule type" value="Genomic_DNA"/>
</dbReference>
<evidence type="ECO:0000256" key="4">
    <source>
        <dbReference type="ARBA" id="ARBA00022729"/>
    </source>
</evidence>
<comment type="caution">
    <text evidence="6">The sequence shown here is derived from an EMBL/GenBank/DDBJ whole genome shotgun (WGS) entry which is preliminary data.</text>
</comment>
<name>A0ABS5H5N4_9BURK</name>
<reference evidence="6 7" key="1">
    <citation type="submission" date="2021-04" db="EMBL/GenBank/DDBJ databases">
        <title>novel species isolated from subtropical streams in China.</title>
        <authorList>
            <person name="Lu H."/>
        </authorList>
    </citation>
    <scope>NUCLEOTIDE SEQUENCE [LARGE SCALE GENOMIC DNA]</scope>
    <source>
        <strain evidence="6 7">FT147W</strain>
    </source>
</reference>
<dbReference type="NCBIfam" id="TIGR01728">
    <property type="entry name" value="SsuA_fam"/>
    <property type="match status" value="1"/>
</dbReference>
<dbReference type="SMART" id="SM00062">
    <property type="entry name" value="PBPb"/>
    <property type="match status" value="1"/>
</dbReference>
<dbReference type="InterPro" id="IPR015168">
    <property type="entry name" value="SsuA/THI5"/>
</dbReference>
<dbReference type="Gene3D" id="3.40.190.10">
    <property type="entry name" value="Periplasmic binding protein-like II"/>
    <property type="match status" value="2"/>
</dbReference>
<dbReference type="RefSeq" id="WP_212680177.1">
    <property type="nucleotide sequence ID" value="NZ_JAGSPK010000006.1"/>
</dbReference>
<keyword evidence="3" id="KW-0813">Transport</keyword>
<dbReference type="NCBIfam" id="NF008588">
    <property type="entry name" value="PRK11553.1"/>
    <property type="match status" value="1"/>
</dbReference>
<proteinExistence type="inferred from homology"/>
<evidence type="ECO:0000256" key="1">
    <source>
        <dbReference type="ARBA" id="ARBA00004418"/>
    </source>
</evidence>
<dbReference type="PROSITE" id="PS51318">
    <property type="entry name" value="TAT"/>
    <property type="match status" value="1"/>
</dbReference>
<dbReference type="PANTHER" id="PTHR30024">
    <property type="entry name" value="ALIPHATIC SULFONATES-BINDING PROTEIN-RELATED"/>
    <property type="match status" value="1"/>
</dbReference>
<dbReference type="InterPro" id="IPR001638">
    <property type="entry name" value="Solute-binding_3/MltF_N"/>
</dbReference>
<dbReference type="Pfam" id="PF09084">
    <property type="entry name" value="NMT1"/>
    <property type="match status" value="1"/>
</dbReference>
<evidence type="ECO:0000256" key="2">
    <source>
        <dbReference type="ARBA" id="ARBA00010742"/>
    </source>
</evidence>
<dbReference type="PANTHER" id="PTHR30024:SF42">
    <property type="entry name" value="ALIPHATIC SULFONATES-BINDING PROTEIN-RELATED"/>
    <property type="match status" value="1"/>
</dbReference>
<organism evidence="6 7">
    <name type="scientific">Undibacterium rivi</name>
    <dbReference type="NCBI Taxonomy" id="2828729"/>
    <lineage>
        <taxon>Bacteria</taxon>
        <taxon>Pseudomonadati</taxon>
        <taxon>Pseudomonadota</taxon>
        <taxon>Betaproteobacteria</taxon>
        <taxon>Burkholderiales</taxon>
        <taxon>Oxalobacteraceae</taxon>
        <taxon>Undibacterium</taxon>
    </lineage>
</organism>
<dbReference type="InterPro" id="IPR010067">
    <property type="entry name" value="ABC_SsuA_sub-bd"/>
</dbReference>
<protein>
    <submittedName>
        <fullName evidence="6">Sulfonate ABC transporter substrate-binding protein</fullName>
    </submittedName>
</protein>
<dbReference type="CDD" id="cd13557">
    <property type="entry name" value="PBP2_SsuA"/>
    <property type="match status" value="1"/>
</dbReference>
<gene>
    <name evidence="6" type="ORF">KDM87_16275</name>
</gene>
<accession>A0ABS5H5N4</accession>
<evidence type="ECO:0000313" key="6">
    <source>
        <dbReference type="EMBL" id="MBR7794152.1"/>
    </source>
</evidence>
<evidence type="ECO:0000256" key="3">
    <source>
        <dbReference type="ARBA" id="ARBA00022448"/>
    </source>
</evidence>
<dbReference type="Proteomes" id="UP000682982">
    <property type="component" value="Unassembled WGS sequence"/>
</dbReference>
<dbReference type="InterPro" id="IPR006311">
    <property type="entry name" value="TAT_signal"/>
</dbReference>
<comment type="subcellular location">
    <subcellularLocation>
        <location evidence="1">Periplasm</location>
    </subcellularLocation>
</comment>
<evidence type="ECO:0000259" key="5">
    <source>
        <dbReference type="SMART" id="SM00062"/>
    </source>
</evidence>
<comment type="similarity">
    <text evidence="2">Belongs to the bacterial solute-binding protein SsuA/TauA family.</text>
</comment>
<keyword evidence="7" id="KW-1185">Reference proteome</keyword>
<feature type="domain" description="Solute-binding protein family 3/N-terminal" evidence="5">
    <location>
        <begin position="59"/>
        <end position="291"/>
    </location>
</feature>